<reference evidence="3" key="1">
    <citation type="submission" date="2016-11" db="EMBL/GenBank/DDBJ databases">
        <authorList>
            <person name="Jaros S."/>
            <person name="Januszkiewicz K."/>
            <person name="Wedrychowicz H."/>
        </authorList>
    </citation>
    <scope>NUCLEOTIDE SEQUENCE [LARGE SCALE GENOMIC DNA]</scope>
    <source>
        <strain evidence="3">Y48</strain>
    </source>
</reference>
<organism evidence="3 4">
    <name type="scientific">Nocardia mangyaensis</name>
    <dbReference type="NCBI Taxonomy" id="2213200"/>
    <lineage>
        <taxon>Bacteria</taxon>
        <taxon>Bacillati</taxon>
        <taxon>Actinomycetota</taxon>
        <taxon>Actinomycetes</taxon>
        <taxon>Mycobacteriales</taxon>
        <taxon>Nocardiaceae</taxon>
        <taxon>Nocardia</taxon>
    </lineage>
</organism>
<sequence length="127" mass="12929">MTAFANHRRIRAAALLGGVALITGTVAGTATAAPTITSVESGHDRTIILCGAPGDGVPPPQVRFQRTVPAERVQPALPVEQGIQDRPPVPGPPLDGAECTRIDPAGAVPAQPAVPGTLALAFPPHTR</sequence>
<name>A0A1J0VNY1_9NOCA</name>
<evidence type="ECO:0000313" key="3">
    <source>
        <dbReference type="EMBL" id="APE33744.1"/>
    </source>
</evidence>
<evidence type="ECO:0000256" key="2">
    <source>
        <dbReference type="SAM" id="SignalP"/>
    </source>
</evidence>
<proteinExistence type="predicted"/>
<dbReference type="Proteomes" id="UP000183810">
    <property type="component" value="Chromosome"/>
</dbReference>
<evidence type="ECO:0000256" key="1">
    <source>
        <dbReference type="SAM" id="MobiDB-lite"/>
    </source>
</evidence>
<keyword evidence="2" id="KW-0732">Signal</keyword>
<accession>A0A1J0VNY1</accession>
<evidence type="ECO:0000313" key="4">
    <source>
        <dbReference type="Proteomes" id="UP000183810"/>
    </source>
</evidence>
<dbReference type="EMBL" id="CP018082">
    <property type="protein sequence ID" value="APE33744.1"/>
    <property type="molecule type" value="Genomic_DNA"/>
</dbReference>
<feature type="region of interest" description="Disordered" evidence="1">
    <location>
        <begin position="75"/>
        <end position="96"/>
    </location>
</feature>
<dbReference type="AlphaFoldDB" id="A0A1J0VNY1"/>
<dbReference type="RefSeq" id="WP_071926926.1">
    <property type="nucleotide sequence ID" value="NZ_CP018082.1"/>
</dbReference>
<protein>
    <submittedName>
        <fullName evidence="3">Uncharacterized protein</fullName>
    </submittedName>
</protein>
<gene>
    <name evidence="3" type="ORF">BOX37_06920</name>
</gene>
<feature type="chain" id="PRO_5013244140" evidence="2">
    <location>
        <begin position="33"/>
        <end position="127"/>
    </location>
</feature>
<keyword evidence="4" id="KW-1185">Reference proteome</keyword>
<feature type="signal peptide" evidence="2">
    <location>
        <begin position="1"/>
        <end position="32"/>
    </location>
</feature>
<dbReference type="KEGG" id="nsl:BOX37_06920"/>